<evidence type="ECO:0000313" key="1">
    <source>
        <dbReference type="EMBL" id="RKP33702.1"/>
    </source>
</evidence>
<reference evidence="2" key="1">
    <citation type="journal article" date="2018" name="Nat. Microbiol.">
        <title>Leveraging single-cell genomics to expand the fungal tree of life.</title>
        <authorList>
            <person name="Ahrendt S.R."/>
            <person name="Quandt C.A."/>
            <person name="Ciobanu D."/>
            <person name="Clum A."/>
            <person name="Salamov A."/>
            <person name="Andreopoulos B."/>
            <person name="Cheng J.F."/>
            <person name="Woyke T."/>
            <person name="Pelin A."/>
            <person name="Henrissat B."/>
            <person name="Reynolds N.K."/>
            <person name="Benny G.L."/>
            <person name="Smith M.E."/>
            <person name="James T.Y."/>
            <person name="Grigoriev I.V."/>
        </authorList>
    </citation>
    <scope>NUCLEOTIDE SEQUENCE [LARGE SCALE GENOMIC DNA]</scope>
    <source>
        <strain evidence="2">RSA 468</strain>
    </source>
</reference>
<proteinExistence type="predicted"/>
<evidence type="ECO:0000313" key="2">
    <source>
        <dbReference type="Proteomes" id="UP000268162"/>
    </source>
</evidence>
<dbReference type="EMBL" id="ML003620">
    <property type="protein sequence ID" value="RKP33702.1"/>
    <property type="molecule type" value="Genomic_DNA"/>
</dbReference>
<keyword evidence="2" id="KW-1185">Reference proteome</keyword>
<sequence length="314" mass="34958">MIILVNEKEHLSALLLRQLLSVHSIVDLHGAPSPETQATRMKEVAGAMEAESLEEALEEALLAAEDADTEDASSQGHGTSVHKFEIDNLEISPNLGVVHPEFAVCIAQALVGAQTSVATIEDPPTQAEEVKEATLFSFNEDPIQPIIVNQPVIHAGLNRQFTRILMNSGCNTFVVSDCFHAKHRFRNVRSSWRLQINLEARGKSSRYLHMTQADISMHNLATKINVGNKDKLEGPKPPQSFPITGSMQMKSSSFLKTWRCRMFDYVIQCMPVHSPNNPDVVDINLTQIATLEELLYPINVMPKARNESFTPFNY</sequence>
<gene>
    <name evidence="1" type="ORF">BJ085DRAFT_39864</name>
</gene>
<organism evidence="1 2">
    <name type="scientific">Dimargaris cristalligena</name>
    <dbReference type="NCBI Taxonomy" id="215637"/>
    <lineage>
        <taxon>Eukaryota</taxon>
        <taxon>Fungi</taxon>
        <taxon>Fungi incertae sedis</taxon>
        <taxon>Zoopagomycota</taxon>
        <taxon>Kickxellomycotina</taxon>
        <taxon>Dimargaritomycetes</taxon>
        <taxon>Dimargaritales</taxon>
        <taxon>Dimargaritaceae</taxon>
        <taxon>Dimargaris</taxon>
    </lineage>
</organism>
<protein>
    <submittedName>
        <fullName evidence="1">Uncharacterized protein</fullName>
    </submittedName>
</protein>
<name>A0A4P9ZM56_9FUNG</name>
<dbReference type="Proteomes" id="UP000268162">
    <property type="component" value="Unassembled WGS sequence"/>
</dbReference>
<accession>A0A4P9ZM56</accession>
<dbReference type="AlphaFoldDB" id="A0A4P9ZM56"/>